<dbReference type="Proteomes" id="UP001176941">
    <property type="component" value="Chromosome 32"/>
</dbReference>
<name>A0ABN8ZDW6_RANTA</name>
<evidence type="ECO:0000313" key="1">
    <source>
        <dbReference type="EMBL" id="CAI9171979.1"/>
    </source>
</evidence>
<reference evidence="1" key="1">
    <citation type="submission" date="2023-04" db="EMBL/GenBank/DDBJ databases">
        <authorList>
            <consortium name="ELIXIR-Norway"/>
        </authorList>
    </citation>
    <scope>NUCLEOTIDE SEQUENCE [LARGE SCALE GENOMIC DNA]</scope>
</reference>
<evidence type="ECO:0000313" key="2">
    <source>
        <dbReference type="Proteomes" id="UP001176941"/>
    </source>
</evidence>
<organism evidence="1 2">
    <name type="scientific">Rangifer tarandus platyrhynchus</name>
    <name type="common">Svalbard reindeer</name>
    <dbReference type="NCBI Taxonomy" id="3082113"/>
    <lineage>
        <taxon>Eukaryota</taxon>
        <taxon>Metazoa</taxon>
        <taxon>Chordata</taxon>
        <taxon>Craniata</taxon>
        <taxon>Vertebrata</taxon>
        <taxon>Euteleostomi</taxon>
        <taxon>Mammalia</taxon>
        <taxon>Eutheria</taxon>
        <taxon>Laurasiatheria</taxon>
        <taxon>Artiodactyla</taxon>
        <taxon>Ruminantia</taxon>
        <taxon>Pecora</taxon>
        <taxon>Cervidae</taxon>
        <taxon>Odocoileinae</taxon>
        <taxon>Rangifer</taxon>
    </lineage>
</organism>
<keyword evidence="2" id="KW-1185">Reference proteome</keyword>
<protein>
    <submittedName>
        <fullName evidence="1">Uncharacterized protein</fullName>
    </submittedName>
</protein>
<accession>A0ABN8ZDW6</accession>
<dbReference type="EMBL" id="OX459968">
    <property type="protein sequence ID" value="CAI9171979.1"/>
    <property type="molecule type" value="Genomic_DNA"/>
</dbReference>
<proteinExistence type="predicted"/>
<sequence length="80" mass="7971">MRTQTQVAAAAEVKPPRDAAPLGCCCACAGGAAPESSALPPPRLSALDFSLVLPSSARRRVRAPLEPLVSEAGEGVGGGC</sequence>
<gene>
    <name evidence="1" type="ORF">MRATA1EN1_LOCUS20941</name>
</gene>